<proteinExistence type="inferred from homology"/>
<evidence type="ECO:0000256" key="3">
    <source>
        <dbReference type="ARBA" id="ARBA00012418"/>
    </source>
</evidence>
<dbReference type="GO" id="GO:0003677">
    <property type="term" value="F:DNA binding"/>
    <property type="evidence" value="ECO:0007669"/>
    <property type="project" value="InterPro"/>
</dbReference>
<evidence type="ECO:0000256" key="7">
    <source>
        <dbReference type="ARBA" id="ARBA00022679"/>
    </source>
</evidence>
<keyword evidence="8" id="KW-0548">Nucleotidyltransferase</keyword>
<dbReference type="GO" id="GO:0000428">
    <property type="term" value="C:DNA-directed RNA polymerase complex"/>
    <property type="evidence" value="ECO:0007669"/>
    <property type="project" value="UniProtKB-KW"/>
</dbReference>
<reference evidence="13" key="1">
    <citation type="journal article" date="2024" name="Microbiome">
        <title>Substantial viral diversity in bats and rodents from East Africa: insights into evolution, recombination, and cocirculation.</title>
        <authorList>
            <person name="Wang D."/>
            <person name="Yang X."/>
            <person name="Ren Z."/>
            <person name="Hu B."/>
            <person name="Zhao H."/>
            <person name="Yang K."/>
            <person name="Shi P."/>
            <person name="Zhang Z."/>
            <person name="Feng Q."/>
            <person name="Nawenja C.V."/>
            <person name="Obanda V."/>
            <person name="Robert K."/>
            <person name="Nalikka B."/>
            <person name="Waruhiu C.N."/>
            <person name="Ochola G.O."/>
            <person name="Onyuok S.O."/>
            <person name="Ochieng H."/>
            <person name="Li B."/>
            <person name="Zhu Y."/>
            <person name="Si H."/>
            <person name="Yin J."/>
            <person name="Kristiansen K."/>
            <person name="Jin X."/>
            <person name="Xu X."/>
            <person name="Xiao M."/>
            <person name="Agwanda B."/>
            <person name="Ommeh S."/>
            <person name="Li J."/>
            <person name="Shi Z.L."/>
        </authorList>
    </citation>
    <scope>NUCLEOTIDE SEQUENCE</scope>
    <source>
        <strain evidence="13">1A/Uganda/UGR70/2019</strain>
    </source>
</reference>
<organism evidence="13">
    <name type="scientific">Rousettus bat poxvirus</name>
    <dbReference type="NCBI Taxonomy" id="3141933"/>
    <lineage>
        <taxon>Viruses</taxon>
        <taxon>Varidnaviria</taxon>
        <taxon>Bamfordvirae</taxon>
        <taxon>Nucleocytoviricota</taxon>
        <taxon>Pokkesviricetes</taxon>
        <taxon>Chitovirales</taxon>
        <taxon>Poxviridae</taxon>
    </lineage>
</organism>
<reference evidence="13" key="2">
    <citation type="submission" date="2024-02" db="EMBL/GenBank/DDBJ databases">
        <authorList>
            <person name="Hu B."/>
        </authorList>
    </citation>
    <scope>NUCLEOTIDE SEQUENCE</scope>
    <source>
        <strain evidence="13">1A/Uganda/UGR70/2019</strain>
    </source>
</reference>
<evidence type="ECO:0000256" key="8">
    <source>
        <dbReference type="ARBA" id="ARBA00022695"/>
    </source>
</evidence>
<evidence type="ECO:0000256" key="12">
    <source>
        <dbReference type="SAM" id="MobiDB-lite"/>
    </source>
</evidence>
<evidence type="ECO:0000256" key="5">
    <source>
        <dbReference type="ARBA" id="ARBA00022478"/>
    </source>
</evidence>
<comment type="catalytic activity">
    <reaction evidence="11">
        <text>RNA(n) + a ribonucleoside 5'-triphosphate = RNA(n+1) + diphosphate</text>
        <dbReference type="Rhea" id="RHEA:21248"/>
        <dbReference type="Rhea" id="RHEA-COMP:14527"/>
        <dbReference type="Rhea" id="RHEA-COMP:17342"/>
        <dbReference type="ChEBI" id="CHEBI:33019"/>
        <dbReference type="ChEBI" id="CHEBI:61557"/>
        <dbReference type="ChEBI" id="CHEBI:140395"/>
        <dbReference type="EC" id="2.7.7.6"/>
    </reaction>
</comment>
<dbReference type="GO" id="GO:0003899">
    <property type="term" value="F:DNA-directed RNA polymerase activity"/>
    <property type="evidence" value="ECO:0007669"/>
    <property type="project" value="UniProtKB-EC"/>
</dbReference>
<dbReference type="Pfam" id="PF05320">
    <property type="entry name" value="Pox_RNA_Pol_19"/>
    <property type="match status" value="1"/>
</dbReference>
<keyword evidence="10" id="KW-0804">Transcription</keyword>
<evidence type="ECO:0000256" key="9">
    <source>
        <dbReference type="ARBA" id="ARBA00022844"/>
    </source>
</evidence>
<dbReference type="PIRSF" id="PIRSF000743">
    <property type="entry name" value="RPO19"/>
    <property type="match status" value="1"/>
</dbReference>
<feature type="compositionally biased region" description="Acidic residues" evidence="12">
    <location>
        <begin position="17"/>
        <end position="35"/>
    </location>
</feature>
<evidence type="ECO:0000256" key="4">
    <source>
        <dbReference type="ARBA" id="ARBA00016901"/>
    </source>
</evidence>
<dbReference type="GO" id="GO:0044423">
    <property type="term" value="C:virion component"/>
    <property type="evidence" value="ECO:0007669"/>
    <property type="project" value="UniProtKB-KW"/>
</dbReference>
<sequence length="168" mass="19431">MEISAELNDFLSNEEFSSYEEESEEEAGEATEECCTDPKSTCARDVDTRVVSKDEIEVPSPQPRQISARITELKRRYTRRLSLYELTGIIAESFNLLQRGRIPLVSDLSDDTFKRNLLHVLVQEIEEGTCPVIIQKNGALLSVRDFDQDALRYHLDYIVAIWKQQRRF</sequence>
<dbReference type="EC" id="2.7.7.6" evidence="3"/>
<dbReference type="EMBL" id="PP711852">
    <property type="protein sequence ID" value="XBH23836.1"/>
    <property type="molecule type" value="Genomic_DNA"/>
</dbReference>
<feature type="region of interest" description="Disordered" evidence="12">
    <location>
        <begin position="1"/>
        <end position="38"/>
    </location>
</feature>
<evidence type="ECO:0000256" key="2">
    <source>
        <dbReference type="ARBA" id="ARBA00008587"/>
    </source>
</evidence>
<dbReference type="InterPro" id="IPR007984">
    <property type="entry name" value="DNA-dir_RNA_Pol_19kDa_poxvir"/>
</dbReference>
<protein>
    <recommendedName>
        <fullName evidence="4">DNA-directed RNA polymerase 19 kDa subunit</fullName>
        <ecNumber evidence="3">2.7.7.6</ecNumber>
    </recommendedName>
</protein>
<dbReference type="GO" id="GO:0006351">
    <property type="term" value="P:DNA-templated transcription"/>
    <property type="evidence" value="ECO:0007669"/>
    <property type="project" value="InterPro"/>
</dbReference>
<keyword evidence="6" id="KW-0244">Early protein</keyword>
<comment type="similarity">
    <text evidence="2">Belongs to the poxviridae DNA-directed RNA polymerase 19 kDa subunit family.</text>
</comment>
<keyword evidence="5" id="KW-0240">DNA-directed RNA polymerase</keyword>
<evidence type="ECO:0000256" key="11">
    <source>
        <dbReference type="ARBA" id="ARBA00048552"/>
    </source>
</evidence>
<keyword evidence="9" id="KW-0946">Virion</keyword>
<evidence type="ECO:0000256" key="10">
    <source>
        <dbReference type="ARBA" id="ARBA00023163"/>
    </source>
</evidence>
<evidence type="ECO:0000256" key="1">
    <source>
        <dbReference type="ARBA" id="ARBA00004328"/>
    </source>
</evidence>
<name>A0AAU7E1T3_9POXV</name>
<evidence type="ECO:0000256" key="6">
    <source>
        <dbReference type="ARBA" id="ARBA00022518"/>
    </source>
</evidence>
<evidence type="ECO:0000313" key="13">
    <source>
        <dbReference type="EMBL" id="XBH23836.1"/>
    </source>
</evidence>
<comment type="subcellular location">
    <subcellularLocation>
        <location evidence="1">Virion</location>
    </subcellularLocation>
</comment>
<accession>A0AAU7E1T3</accession>
<keyword evidence="7" id="KW-0808">Transferase</keyword>